<keyword evidence="6" id="KW-1185">Reference proteome</keyword>
<gene>
    <name evidence="7" type="primary">LOC120112003</name>
</gene>
<keyword evidence="2 3" id="KW-0808">Transferase</keyword>
<evidence type="ECO:0000313" key="7">
    <source>
        <dbReference type="RefSeq" id="XP_038986506.1"/>
    </source>
</evidence>
<comment type="similarity">
    <text evidence="1 3">Belongs to the sulfotransferase 1 family.</text>
</comment>
<dbReference type="EC" id="2.8.2.-" evidence="3"/>
<feature type="compositionally biased region" description="Basic and acidic residues" evidence="4">
    <location>
        <begin position="82"/>
        <end position="94"/>
    </location>
</feature>
<dbReference type="KEGG" id="pda:120112003"/>
<dbReference type="InterPro" id="IPR027417">
    <property type="entry name" value="P-loop_NTPase"/>
</dbReference>
<feature type="domain" description="Sulfotransferase" evidence="5">
    <location>
        <begin position="135"/>
        <end position="390"/>
    </location>
</feature>
<dbReference type="AlphaFoldDB" id="A0A8B9AIG0"/>
<accession>A0A8B9AIG0</accession>
<evidence type="ECO:0000256" key="1">
    <source>
        <dbReference type="ARBA" id="ARBA00005771"/>
    </source>
</evidence>
<feature type="region of interest" description="Disordered" evidence="4">
    <location>
        <begin position="65"/>
        <end position="97"/>
    </location>
</feature>
<reference evidence="6" key="1">
    <citation type="journal article" date="2019" name="Nat. Commun.">
        <title>Genome-wide association mapping of date palm fruit traits.</title>
        <authorList>
            <person name="Hazzouri K.M."/>
            <person name="Gros-Balthazard M."/>
            <person name="Flowers J.M."/>
            <person name="Copetti D."/>
            <person name="Lemansour A."/>
            <person name="Lebrun M."/>
            <person name="Masmoudi K."/>
            <person name="Ferrand S."/>
            <person name="Dhar M.I."/>
            <person name="Fresquez Z.A."/>
            <person name="Rosas U."/>
            <person name="Zhang J."/>
            <person name="Talag J."/>
            <person name="Lee S."/>
            <person name="Kudrna D."/>
            <person name="Powell R.F."/>
            <person name="Leitch I.J."/>
            <person name="Krueger R.R."/>
            <person name="Wing R.A."/>
            <person name="Amiri K.M.A."/>
            <person name="Purugganan M.D."/>
        </authorList>
    </citation>
    <scope>NUCLEOTIDE SEQUENCE [LARGE SCALE GENOMIC DNA]</scope>
    <source>
        <strain evidence="6">cv. Khalas</strain>
    </source>
</reference>
<name>A0A8B9AIG0_PHODC</name>
<dbReference type="InterPro" id="IPR000863">
    <property type="entry name" value="Sulfotransferase_dom"/>
</dbReference>
<evidence type="ECO:0000313" key="6">
    <source>
        <dbReference type="Proteomes" id="UP000228380"/>
    </source>
</evidence>
<feature type="compositionally biased region" description="Polar residues" evidence="4">
    <location>
        <begin position="65"/>
        <end position="79"/>
    </location>
</feature>
<protein>
    <recommendedName>
        <fullName evidence="3">Sulfotransferase</fullName>
        <ecNumber evidence="3">2.8.2.-</ecNumber>
    </recommendedName>
</protein>
<evidence type="ECO:0000256" key="3">
    <source>
        <dbReference type="RuleBase" id="RU361155"/>
    </source>
</evidence>
<reference evidence="7" key="2">
    <citation type="submission" date="2025-08" db="UniProtKB">
        <authorList>
            <consortium name="RefSeq"/>
        </authorList>
    </citation>
    <scope>IDENTIFICATION</scope>
    <source>
        <tissue evidence="7">Young leaves</tissue>
    </source>
</reference>
<dbReference type="RefSeq" id="XP_038986506.1">
    <property type="nucleotide sequence ID" value="XM_039130578.1"/>
</dbReference>
<proteinExistence type="inferred from homology"/>
<evidence type="ECO:0000259" key="5">
    <source>
        <dbReference type="Pfam" id="PF00685"/>
    </source>
</evidence>
<dbReference type="OrthoDB" id="205623at2759"/>
<sequence length="396" mass="45414">MNVRRVAEYVGRPFSEEEEKDGVVEEIVQLCSFEKLSSMESRIAGIVAAERAIQCLDQENQQPQSLMDFSLPSNPQGNPQEGRGEVSTKEHNDHLSSLPRQRGFLRPIRMYKGFWVTESLLPRVLALQDHFKPRPSDLILVTQPKSGTTWLKALLFAIMNRTNYTFAQHPLLTRNPHECVPFLEIPFRNRFSDLEAIPPPRLLATHLPYSILASSVADCGCRLVYLCRDPKDVVVSLWHFARKDRPDMRLSEAFESFCEGVSLSGPIWDHILEYWRESLRRSEKVLFLKYEEMMAEPVGNVRRLAEFVGRPFSEEEEKDGVAEEIVQLCRFEKLSSSEVNKKGIYEAGEITLPHESFFRKGQVGDWTNHLSREMGEKLDRIVQEKLAGSGLSFRAS</sequence>
<dbReference type="Proteomes" id="UP000228380">
    <property type="component" value="Chromosome 9"/>
</dbReference>
<dbReference type="PANTHER" id="PTHR11783">
    <property type="entry name" value="SULFOTRANSFERASE SULT"/>
    <property type="match status" value="1"/>
</dbReference>
<dbReference type="SUPFAM" id="SSF52540">
    <property type="entry name" value="P-loop containing nucleoside triphosphate hydrolases"/>
    <property type="match status" value="1"/>
</dbReference>
<evidence type="ECO:0000256" key="4">
    <source>
        <dbReference type="SAM" id="MobiDB-lite"/>
    </source>
</evidence>
<dbReference type="Pfam" id="PF00685">
    <property type="entry name" value="Sulfotransfer_1"/>
    <property type="match status" value="1"/>
</dbReference>
<dbReference type="GeneID" id="120112003"/>
<dbReference type="Gene3D" id="3.40.50.300">
    <property type="entry name" value="P-loop containing nucleotide triphosphate hydrolases"/>
    <property type="match status" value="2"/>
</dbReference>
<evidence type="ECO:0000256" key="2">
    <source>
        <dbReference type="ARBA" id="ARBA00022679"/>
    </source>
</evidence>
<dbReference type="GO" id="GO:0008146">
    <property type="term" value="F:sulfotransferase activity"/>
    <property type="evidence" value="ECO:0007669"/>
    <property type="project" value="InterPro"/>
</dbReference>
<organism evidence="6 7">
    <name type="scientific">Phoenix dactylifera</name>
    <name type="common">Date palm</name>
    <dbReference type="NCBI Taxonomy" id="42345"/>
    <lineage>
        <taxon>Eukaryota</taxon>
        <taxon>Viridiplantae</taxon>
        <taxon>Streptophyta</taxon>
        <taxon>Embryophyta</taxon>
        <taxon>Tracheophyta</taxon>
        <taxon>Spermatophyta</taxon>
        <taxon>Magnoliopsida</taxon>
        <taxon>Liliopsida</taxon>
        <taxon>Arecaceae</taxon>
        <taxon>Coryphoideae</taxon>
        <taxon>Phoeniceae</taxon>
        <taxon>Phoenix</taxon>
    </lineage>
</organism>